<keyword evidence="9" id="KW-1185">Reference proteome</keyword>
<keyword evidence="5" id="KW-0479">Metal-binding</keyword>
<dbReference type="PANTHER" id="PTHR22930">
    <property type="match status" value="1"/>
</dbReference>
<keyword evidence="4" id="KW-0540">Nuclease</keyword>
<evidence type="ECO:0000256" key="3">
    <source>
        <dbReference type="ARBA" id="ARBA00006958"/>
    </source>
</evidence>
<dbReference type="RefSeq" id="XP_035676202.1">
    <property type="nucleotide sequence ID" value="XM_035820309.1"/>
</dbReference>
<organism evidence="9 10">
    <name type="scientific">Branchiostoma floridae</name>
    <name type="common">Florida lancelet</name>
    <name type="synonym">Amphioxus</name>
    <dbReference type="NCBI Taxonomy" id="7739"/>
    <lineage>
        <taxon>Eukaryota</taxon>
        <taxon>Metazoa</taxon>
        <taxon>Chordata</taxon>
        <taxon>Cephalochordata</taxon>
        <taxon>Leptocardii</taxon>
        <taxon>Amphioxiformes</taxon>
        <taxon>Branchiostomatidae</taxon>
        <taxon>Branchiostoma</taxon>
    </lineage>
</organism>
<dbReference type="GO" id="GO:0016787">
    <property type="term" value="F:hydrolase activity"/>
    <property type="evidence" value="ECO:0007669"/>
    <property type="project" value="UniProtKB-KW"/>
</dbReference>
<reference evidence="9" key="1">
    <citation type="journal article" date="2020" name="Nat. Ecol. Evol.">
        <title>Deeply conserved synteny resolves early events in vertebrate evolution.</title>
        <authorList>
            <person name="Simakov O."/>
            <person name="Marletaz F."/>
            <person name="Yue J.X."/>
            <person name="O'Connell B."/>
            <person name="Jenkins J."/>
            <person name="Brandt A."/>
            <person name="Calef R."/>
            <person name="Tung C.H."/>
            <person name="Huang T.K."/>
            <person name="Schmutz J."/>
            <person name="Satoh N."/>
            <person name="Yu J.K."/>
            <person name="Putnam N.H."/>
            <person name="Green R.E."/>
            <person name="Rokhsar D.S."/>
        </authorList>
    </citation>
    <scope>NUCLEOTIDE SEQUENCE [LARGE SCALE GENOMIC DNA]</scope>
    <source>
        <strain evidence="9">S238N-H82</strain>
    </source>
</reference>
<evidence type="ECO:0000256" key="6">
    <source>
        <dbReference type="ARBA" id="ARBA00022801"/>
    </source>
</evidence>
<evidence type="ECO:0000256" key="7">
    <source>
        <dbReference type="ARBA" id="ARBA00023242"/>
    </source>
</evidence>
<comment type="cofactor">
    <cofactor evidence="1">
        <name>a divalent metal cation</name>
        <dbReference type="ChEBI" id="CHEBI:60240"/>
    </cofactor>
</comment>
<dbReference type="InterPro" id="IPR027806">
    <property type="entry name" value="HARBI1_dom"/>
</dbReference>
<evidence type="ECO:0000256" key="4">
    <source>
        <dbReference type="ARBA" id="ARBA00022722"/>
    </source>
</evidence>
<dbReference type="OrthoDB" id="2668416at2759"/>
<evidence type="ECO:0000256" key="1">
    <source>
        <dbReference type="ARBA" id="ARBA00001968"/>
    </source>
</evidence>
<dbReference type="Proteomes" id="UP000001554">
    <property type="component" value="Chromosome 5"/>
</dbReference>
<dbReference type="KEGG" id="bfo:118415606"/>
<feature type="domain" description="DDE Tnp4" evidence="8">
    <location>
        <begin position="86"/>
        <end position="267"/>
    </location>
</feature>
<dbReference type="Pfam" id="PF13359">
    <property type="entry name" value="DDE_Tnp_4"/>
    <property type="match status" value="1"/>
</dbReference>
<gene>
    <name evidence="10" type="primary">LOC118415606</name>
</gene>
<dbReference type="GO" id="GO:0004518">
    <property type="term" value="F:nuclease activity"/>
    <property type="evidence" value="ECO:0007669"/>
    <property type="project" value="UniProtKB-KW"/>
</dbReference>
<comment type="similarity">
    <text evidence="3">Belongs to the HARBI1 family.</text>
</comment>
<dbReference type="InterPro" id="IPR045249">
    <property type="entry name" value="HARBI1-like"/>
</dbReference>
<dbReference type="GeneID" id="118415606"/>
<proteinExistence type="inferred from homology"/>
<sequence>MRDAISAEKRLAVTMYWLASGDLFRTVADLFGISEGSVCVIIHGVCKAIVDVLLPQYIRWPTGERLRANIRGYEEVRNFPQCGGAIDGTHIPVRAPAGEGPDFHNRKGWYSMLLQGTVDYLYSPHPFRTRFTDISIGFPGSVHDARVLRKSDIFKRGDRGTLFPQVFFVLLCVWQDLTKEIDGVQVPVMLLGDPAYPLLPWLMKGYADNGRLDRAKTHFNFRLSSARMTVECAFGRLKGRWRCLAKRLDVDVGRVPQIVGVCCTLHNICEIHGEGFDMEWFFHDVVRQRAQLPQVEEAAPNDARDAICRRFALEEQGR</sequence>
<evidence type="ECO:0000256" key="5">
    <source>
        <dbReference type="ARBA" id="ARBA00022723"/>
    </source>
</evidence>
<dbReference type="GO" id="GO:0046872">
    <property type="term" value="F:metal ion binding"/>
    <property type="evidence" value="ECO:0007669"/>
    <property type="project" value="UniProtKB-KW"/>
</dbReference>
<dbReference type="OMA" id="VSTVFNC"/>
<reference evidence="10" key="2">
    <citation type="submission" date="2025-08" db="UniProtKB">
        <authorList>
            <consortium name="RefSeq"/>
        </authorList>
    </citation>
    <scope>IDENTIFICATION</scope>
    <source>
        <strain evidence="10">S238N-H82</strain>
        <tissue evidence="10">Testes</tissue>
    </source>
</reference>
<dbReference type="PANTHER" id="PTHR22930:SF85">
    <property type="entry name" value="GH03217P-RELATED"/>
    <property type="match status" value="1"/>
</dbReference>
<evidence type="ECO:0000313" key="9">
    <source>
        <dbReference type="Proteomes" id="UP000001554"/>
    </source>
</evidence>
<evidence type="ECO:0000256" key="2">
    <source>
        <dbReference type="ARBA" id="ARBA00004123"/>
    </source>
</evidence>
<keyword evidence="7" id="KW-0539">Nucleus</keyword>
<comment type="subcellular location">
    <subcellularLocation>
        <location evidence="2">Nucleus</location>
    </subcellularLocation>
</comment>
<accession>A0A9J7MPW5</accession>
<evidence type="ECO:0000259" key="8">
    <source>
        <dbReference type="Pfam" id="PF13359"/>
    </source>
</evidence>
<dbReference type="AlphaFoldDB" id="A0A9J7MPW5"/>
<dbReference type="GO" id="GO:0005634">
    <property type="term" value="C:nucleus"/>
    <property type="evidence" value="ECO:0007669"/>
    <property type="project" value="UniProtKB-SubCell"/>
</dbReference>
<evidence type="ECO:0000313" key="10">
    <source>
        <dbReference type="RefSeq" id="XP_035676202.1"/>
    </source>
</evidence>
<name>A0A9J7MPW5_BRAFL</name>
<keyword evidence="6" id="KW-0378">Hydrolase</keyword>
<protein>
    <submittedName>
        <fullName evidence="10">Protein ANTAGONIST OF LIKE HETEROCHROMATIN PROTEIN 1-like</fullName>
    </submittedName>
</protein>